<dbReference type="GO" id="GO:0008800">
    <property type="term" value="F:beta-lactamase activity"/>
    <property type="evidence" value="ECO:0007669"/>
    <property type="project" value="UniProtKB-UniRule"/>
</dbReference>
<organism evidence="8 9">
    <name type="scientific">Flavisolibacter ginsengisoli DSM 18119</name>
    <dbReference type="NCBI Taxonomy" id="1121884"/>
    <lineage>
        <taxon>Bacteria</taxon>
        <taxon>Pseudomonadati</taxon>
        <taxon>Bacteroidota</taxon>
        <taxon>Chitinophagia</taxon>
        <taxon>Chitinophagales</taxon>
        <taxon>Chitinophagaceae</taxon>
        <taxon>Flavisolibacter</taxon>
    </lineage>
</organism>
<feature type="domain" description="Beta-lactamase-related" evidence="7">
    <location>
        <begin position="39"/>
        <end position="359"/>
    </location>
</feature>
<evidence type="ECO:0000256" key="3">
    <source>
        <dbReference type="ARBA" id="ARBA00022801"/>
    </source>
</evidence>
<dbReference type="InterPro" id="IPR001466">
    <property type="entry name" value="Beta-lactam-related"/>
</dbReference>
<feature type="signal peptide" evidence="6">
    <location>
        <begin position="1"/>
        <end position="19"/>
    </location>
</feature>
<dbReference type="InterPro" id="IPR050491">
    <property type="entry name" value="AmpC-like"/>
</dbReference>
<evidence type="ECO:0000256" key="4">
    <source>
        <dbReference type="ARBA" id="ARBA00023251"/>
    </source>
</evidence>
<evidence type="ECO:0000259" key="7">
    <source>
        <dbReference type="Pfam" id="PF00144"/>
    </source>
</evidence>
<comment type="similarity">
    <text evidence="2 5">Belongs to the class-C beta-lactamase family.</text>
</comment>
<evidence type="ECO:0000256" key="1">
    <source>
        <dbReference type="ARBA" id="ARBA00001526"/>
    </source>
</evidence>
<keyword evidence="6" id="KW-0732">Signal</keyword>
<dbReference type="AlphaFoldDB" id="A0A1M4SPP0"/>
<feature type="chain" id="PRO_5012183332" description="Beta-lactamase" evidence="6">
    <location>
        <begin position="20"/>
        <end position="380"/>
    </location>
</feature>
<dbReference type="InterPro" id="IPR001586">
    <property type="entry name" value="Beta-lactam_class-C_AS"/>
</dbReference>
<dbReference type="GO" id="GO:0017001">
    <property type="term" value="P:antibiotic catabolic process"/>
    <property type="evidence" value="ECO:0007669"/>
    <property type="project" value="InterPro"/>
</dbReference>
<dbReference type="SUPFAM" id="SSF56601">
    <property type="entry name" value="beta-lactamase/transpeptidase-like"/>
    <property type="match status" value="1"/>
</dbReference>
<protein>
    <recommendedName>
        <fullName evidence="5">Beta-lactamase</fullName>
        <ecNumber evidence="5">3.5.2.6</ecNumber>
    </recommendedName>
</protein>
<evidence type="ECO:0000256" key="6">
    <source>
        <dbReference type="SAM" id="SignalP"/>
    </source>
</evidence>
<evidence type="ECO:0000256" key="2">
    <source>
        <dbReference type="ARBA" id="ARBA00007840"/>
    </source>
</evidence>
<dbReference type="PROSITE" id="PS00336">
    <property type="entry name" value="BETA_LACTAMASE_C"/>
    <property type="match status" value="1"/>
</dbReference>
<keyword evidence="9" id="KW-1185">Reference proteome</keyword>
<sequence length="380" mass="42480">MKSWFFILFVLLVSLQIAAQTDRKKIELRNSWSVKDSTVNELVQAFMKDTTQVGLSLGIIKDGVTYTFHYGSREKEKKLPPTDSTIYEIGSISKTFTGTLLAQAIIEGKVSPADDIRKYLSGIYPNLEYQGHAIKIIHLAHHTSGLPLLLPDIPNLFRNPQDSIPSLIMALYQNYTLDSFWKDLHHFKMTFQPGYQFKYSNAGAQLAGFILEQTYNQPYGSLVKNYITGPLTMTHTNVTYTEDSVARYFAKGYNNKGIKMPYNHTLSILHPAGGICSSVIDMLKYIRMHLDEKNATIALCHLASFGDSTHTGTALFWQVDKLPGGKSIVWHSGASFGFSSYCAVCPGLHLGIVLLSNEYDMASFNKFTDLGNNIMKGISK</sequence>
<evidence type="ECO:0000313" key="8">
    <source>
        <dbReference type="EMBL" id="SHE34161.1"/>
    </source>
</evidence>
<dbReference type="Proteomes" id="UP000184048">
    <property type="component" value="Unassembled WGS sequence"/>
</dbReference>
<dbReference type="GO" id="GO:0046677">
    <property type="term" value="P:response to antibiotic"/>
    <property type="evidence" value="ECO:0007669"/>
    <property type="project" value="UniProtKB-UniRule"/>
</dbReference>
<dbReference type="RefSeq" id="WP_084079738.1">
    <property type="nucleotide sequence ID" value="NZ_FQUU01000001.1"/>
</dbReference>
<gene>
    <name evidence="8" type="ORF">SAMN02745131_00188</name>
</gene>
<accession>A0A1M4SPP0</accession>
<dbReference type="STRING" id="1121884.SAMN02745131_00188"/>
<dbReference type="GO" id="GO:0030288">
    <property type="term" value="C:outer membrane-bounded periplasmic space"/>
    <property type="evidence" value="ECO:0007669"/>
    <property type="project" value="InterPro"/>
</dbReference>
<name>A0A1M4SPP0_9BACT</name>
<keyword evidence="3 5" id="KW-0378">Hydrolase</keyword>
<proteinExistence type="inferred from homology"/>
<dbReference type="PANTHER" id="PTHR46825:SF8">
    <property type="entry name" value="BETA-LACTAMASE-RELATED"/>
    <property type="match status" value="1"/>
</dbReference>
<dbReference type="EMBL" id="FQUU01000001">
    <property type="protein sequence ID" value="SHE34161.1"/>
    <property type="molecule type" value="Genomic_DNA"/>
</dbReference>
<dbReference type="OrthoDB" id="9793489at2"/>
<evidence type="ECO:0000256" key="5">
    <source>
        <dbReference type="RuleBase" id="RU361140"/>
    </source>
</evidence>
<keyword evidence="4 5" id="KW-0046">Antibiotic resistance</keyword>
<dbReference type="EC" id="3.5.2.6" evidence="5"/>
<reference evidence="8 9" key="1">
    <citation type="submission" date="2016-11" db="EMBL/GenBank/DDBJ databases">
        <authorList>
            <person name="Jaros S."/>
            <person name="Januszkiewicz K."/>
            <person name="Wedrychowicz H."/>
        </authorList>
    </citation>
    <scope>NUCLEOTIDE SEQUENCE [LARGE SCALE GENOMIC DNA]</scope>
    <source>
        <strain evidence="8 9">DSM 18119</strain>
    </source>
</reference>
<dbReference type="Gene3D" id="3.40.710.10">
    <property type="entry name" value="DD-peptidase/beta-lactamase superfamily"/>
    <property type="match status" value="1"/>
</dbReference>
<comment type="catalytic activity">
    <reaction evidence="1 5">
        <text>a beta-lactam + H2O = a substituted beta-amino acid</text>
        <dbReference type="Rhea" id="RHEA:20401"/>
        <dbReference type="ChEBI" id="CHEBI:15377"/>
        <dbReference type="ChEBI" id="CHEBI:35627"/>
        <dbReference type="ChEBI" id="CHEBI:140347"/>
        <dbReference type="EC" id="3.5.2.6"/>
    </reaction>
</comment>
<dbReference type="PANTHER" id="PTHR46825">
    <property type="entry name" value="D-ALANYL-D-ALANINE-CARBOXYPEPTIDASE/ENDOPEPTIDASE AMPH"/>
    <property type="match status" value="1"/>
</dbReference>
<evidence type="ECO:0000313" key="9">
    <source>
        <dbReference type="Proteomes" id="UP000184048"/>
    </source>
</evidence>
<dbReference type="InterPro" id="IPR012338">
    <property type="entry name" value="Beta-lactam/transpept-like"/>
</dbReference>
<dbReference type="Pfam" id="PF00144">
    <property type="entry name" value="Beta-lactamase"/>
    <property type="match status" value="1"/>
</dbReference>